<dbReference type="Pfam" id="PF07676">
    <property type="entry name" value="PD40"/>
    <property type="match status" value="2"/>
</dbReference>
<dbReference type="PANTHER" id="PTHR36842:SF1">
    <property type="entry name" value="PROTEIN TOLB"/>
    <property type="match status" value="1"/>
</dbReference>
<sequence>MKILFKLILIVGVSLYLVLPALAIEFFDINKPRIEKLNLSINKSGDSDLVDLLVEQLRNQMPKTLLFNIVEDSAEPSFNLKISPTNDQKIVSVTLSGAQGQGFEPITTGLKFRNQDKEYVNLKSAQLGNFLIKNLMGIQGSLGGIVVWSGTKKGENKNSLIMKRFGSDIQKQITYNLYNNTGVSWNPKGDAIIYSAQTGRGSEVIWQGFIPLRLKSKSLYFTEGSSSSATWGNNGNIYLAKYVGERNTDLFEYTLVSGGTGPSLERLRKLTKHMAIETEPALSPDGKKLAYISDRTGTPQVYLLNLSTKKSTRLSKKGNYNSSPSWSPDGTMIAYNGVRNSKSVIFRVLVDDPLGFETQVSPKGMQAESPVWSSDGSIVAYQAKKIGQQNWKIYYSLSSGSSAQRLTKSGNGVDETSPSWNSGLN</sequence>
<protein>
    <recommendedName>
        <fullName evidence="4">TolB N-terminal domain-containing protein</fullName>
    </recommendedName>
</protein>
<accession>A0A381XBL3</accession>
<evidence type="ECO:0008006" key="4">
    <source>
        <dbReference type="Google" id="ProtNLM"/>
    </source>
</evidence>
<comment type="similarity">
    <text evidence="1">Belongs to the TolB family.</text>
</comment>
<dbReference type="InterPro" id="IPR011659">
    <property type="entry name" value="WD40"/>
</dbReference>
<dbReference type="SUPFAM" id="SSF82171">
    <property type="entry name" value="DPP6 N-terminal domain-like"/>
    <property type="match status" value="1"/>
</dbReference>
<dbReference type="EMBL" id="UINC01014523">
    <property type="protein sequence ID" value="SVA61891.1"/>
    <property type="molecule type" value="Genomic_DNA"/>
</dbReference>
<name>A0A381XBL3_9ZZZZ</name>
<feature type="region of interest" description="Disordered" evidence="2">
    <location>
        <begin position="403"/>
        <end position="425"/>
    </location>
</feature>
<proteinExistence type="inferred from homology"/>
<evidence type="ECO:0000256" key="1">
    <source>
        <dbReference type="ARBA" id="ARBA00009820"/>
    </source>
</evidence>
<evidence type="ECO:0000313" key="3">
    <source>
        <dbReference type="EMBL" id="SVA61891.1"/>
    </source>
</evidence>
<dbReference type="AlphaFoldDB" id="A0A381XBL3"/>
<dbReference type="Gene3D" id="2.120.10.30">
    <property type="entry name" value="TolB, C-terminal domain"/>
    <property type="match status" value="1"/>
</dbReference>
<dbReference type="InterPro" id="IPR011042">
    <property type="entry name" value="6-blade_b-propeller_TolB-like"/>
</dbReference>
<gene>
    <name evidence="3" type="ORF">METZ01_LOCUS114745</name>
</gene>
<organism evidence="3">
    <name type="scientific">marine metagenome</name>
    <dbReference type="NCBI Taxonomy" id="408172"/>
    <lineage>
        <taxon>unclassified sequences</taxon>
        <taxon>metagenomes</taxon>
        <taxon>ecological metagenomes</taxon>
    </lineage>
</organism>
<reference evidence="3" key="1">
    <citation type="submission" date="2018-05" db="EMBL/GenBank/DDBJ databases">
        <authorList>
            <person name="Lanie J.A."/>
            <person name="Ng W.-L."/>
            <person name="Kazmierczak K.M."/>
            <person name="Andrzejewski T.M."/>
            <person name="Davidsen T.M."/>
            <person name="Wayne K.J."/>
            <person name="Tettelin H."/>
            <person name="Glass J.I."/>
            <person name="Rusch D."/>
            <person name="Podicherti R."/>
            <person name="Tsui H.-C.T."/>
            <person name="Winkler M.E."/>
        </authorList>
    </citation>
    <scope>NUCLEOTIDE SEQUENCE</scope>
</reference>
<evidence type="ECO:0000256" key="2">
    <source>
        <dbReference type="SAM" id="MobiDB-lite"/>
    </source>
</evidence>
<dbReference type="PANTHER" id="PTHR36842">
    <property type="entry name" value="PROTEIN TOLB HOMOLOG"/>
    <property type="match status" value="1"/>
</dbReference>